<proteinExistence type="predicted"/>
<comment type="caution">
    <text evidence="1">The sequence shown here is derived from an EMBL/GenBank/DDBJ whole genome shotgun (WGS) entry which is preliminary data.</text>
</comment>
<sequence>MPAPKPAVAALRGTSRDSLADVAMAERVLTVFFSAQVRCLVEREGANQTRRRKSCEWDETSRFIYRSPSTPEFAVGMLSSKRLRDLQHPLHT</sequence>
<dbReference type="EMBL" id="MU069933">
    <property type="protein sequence ID" value="KAF5831624.1"/>
    <property type="molecule type" value="Genomic_DNA"/>
</dbReference>
<protein>
    <recommendedName>
        <fullName evidence="3">Encoded protein</fullName>
    </recommendedName>
</protein>
<keyword evidence="2" id="KW-1185">Reference proteome</keyword>
<evidence type="ECO:0008006" key="3">
    <source>
        <dbReference type="Google" id="ProtNLM"/>
    </source>
</evidence>
<name>A0ABQ7GAI4_DUNSA</name>
<gene>
    <name evidence="1" type="ORF">DUNSADRAFT_12784</name>
</gene>
<accession>A0ABQ7GAI4</accession>
<organism evidence="1 2">
    <name type="scientific">Dunaliella salina</name>
    <name type="common">Green alga</name>
    <name type="synonym">Protococcus salinus</name>
    <dbReference type="NCBI Taxonomy" id="3046"/>
    <lineage>
        <taxon>Eukaryota</taxon>
        <taxon>Viridiplantae</taxon>
        <taxon>Chlorophyta</taxon>
        <taxon>core chlorophytes</taxon>
        <taxon>Chlorophyceae</taxon>
        <taxon>CS clade</taxon>
        <taxon>Chlamydomonadales</taxon>
        <taxon>Dunaliellaceae</taxon>
        <taxon>Dunaliella</taxon>
    </lineage>
</organism>
<evidence type="ECO:0000313" key="2">
    <source>
        <dbReference type="Proteomes" id="UP000815325"/>
    </source>
</evidence>
<reference evidence="1" key="1">
    <citation type="submission" date="2017-08" db="EMBL/GenBank/DDBJ databases">
        <authorList>
            <person name="Polle J.E."/>
            <person name="Barry K."/>
            <person name="Cushman J."/>
            <person name="Schmutz J."/>
            <person name="Tran D."/>
            <person name="Hathwaick L.T."/>
            <person name="Yim W.C."/>
            <person name="Jenkins J."/>
            <person name="Mckie-Krisberg Z.M."/>
            <person name="Prochnik S."/>
            <person name="Lindquist E."/>
            <person name="Dockter R.B."/>
            <person name="Adam C."/>
            <person name="Molina H."/>
            <person name="Bunkerborg J."/>
            <person name="Jin E."/>
            <person name="Buchheim M."/>
            <person name="Magnuson J."/>
        </authorList>
    </citation>
    <scope>NUCLEOTIDE SEQUENCE</scope>
    <source>
        <strain evidence="1">CCAP 19/18</strain>
    </source>
</reference>
<evidence type="ECO:0000313" key="1">
    <source>
        <dbReference type="EMBL" id="KAF5831624.1"/>
    </source>
</evidence>
<dbReference type="Proteomes" id="UP000815325">
    <property type="component" value="Unassembled WGS sequence"/>
</dbReference>